<gene>
    <name evidence="1" type="ORF">ABB27_05605</name>
</gene>
<dbReference type="EMBL" id="LDJJ01000015">
    <property type="protein sequence ID" value="KRG69739.1"/>
    <property type="molecule type" value="Genomic_DNA"/>
</dbReference>
<protein>
    <recommendedName>
        <fullName evidence="3">SGNH hydrolase-type esterase domain-containing protein</fullName>
    </recommendedName>
</protein>
<evidence type="ECO:0000313" key="2">
    <source>
        <dbReference type="Proteomes" id="UP000051863"/>
    </source>
</evidence>
<evidence type="ECO:0008006" key="3">
    <source>
        <dbReference type="Google" id="ProtNLM"/>
    </source>
</evidence>
<evidence type="ECO:0000313" key="1">
    <source>
        <dbReference type="EMBL" id="KRG69739.1"/>
    </source>
</evidence>
<reference evidence="1 2" key="1">
    <citation type="submission" date="2015-05" db="EMBL/GenBank/DDBJ databases">
        <title>Genome sequencing and analysis of members of genus Stenotrophomonas.</title>
        <authorList>
            <person name="Patil P.P."/>
            <person name="Midha S."/>
            <person name="Patil P.B."/>
        </authorList>
    </citation>
    <scope>NUCLEOTIDE SEQUENCE [LARGE SCALE GENOMIC DNA]</scope>
    <source>
        <strain evidence="1 2">DSM 18941</strain>
    </source>
</reference>
<accession>A0A0R0CJQ8</accession>
<dbReference type="AlphaFoldDB" id="A0A0R0CJQ8"/>
<sequence>MFVGNSLIYVGNLPATYAALSSANGHPVHSQMIVKGGAHLHQRVADGSVQRALSEHRPELLILQEQGGALLCLPDASSCTKSQAAIAALAKTGSDAGARVLLLGSYQSQAAASARLIAKEAAAAEQAGIPYVAISEALRTASAAAPDLPWYDADGMHPGPALTLLDAIQLFRVIHGRLPEHGFSVAAPIYLPKSGLDATLRDANAAAPLADTPTHINYPDAMVQRINAILRTTPP</sequence>
<organism evidence="1 2">
    <name type="scientific">Stenotrophomonas terrae</name>
    <dbReference type="NCBI Taxonomy" id="405446"/>
    <lineage>
        <taxon>Bacteria</taxon>
        <taxon>Pseudomonadati</taxon>
        <taxon>Pseudomonadota</taxon>
        <taxon>Gammaproteobacteria</taxon>
        <taxon>Lysobacterales</taxon>
        <taxon>Lysobacteraceae</taxon>
        <taxon>Stenotrophomonas</taxon>
    </lineage>
</organism>
<proteinExistence type="predicted"/>
<dbReference type="Proteomes" id="UP000051863">
    <property type="component" value="Unassembled WGS sequence"/>
</dbReference>
<name>A0A0R0CJQ8_9GAMM</name>
<dbReference type="SUPFAM" id="SSF52266">
    <property type="entry name" value="SGNH hydrolase"/>
    <property type="match status" value="1"/>
</dbReference>
<dbReference type="PATRIC" id="fig|405446.3.peg.446"/>
<dbReference type="GO" id="GO:0016788">
    <property type="term" value="F:hydrolase activity, acting on ester bonds"/>
    <property type="evidence" value="ECO:0007669"/>
    <property type="project" value="UniProtKB-ARBA"/>
</dbReference>
<dbReference type="InterPro" id="IPR036514">
    <property type="entry name" value="SGNH_hydro_sf"/>
</dbReference>
<comment type="caution">
    <text evidence="1">The sequence shown here is derived from an EMBL/GenBank/DDBJ whole genome shotgun (WGS) entry which is preliminary data.</text>
</comment>
<keyword evidence="2" id="KW-1185">Reference proteome</keyword>
<dbReference type="Gene3D" id="3.40.50.1110">
    <property type="entry name" value="SGNH hydrolase"/>
    <property type="match status" value="1"/>
</dbReference>